<sequence>MSGLYKKKLKFLLMASLIFNIVLAGYGIRKIMLKYERHGWHHFTATPNPFPDKWHGFELIAFKFNGVDAKIVFPHQPNEEKNWIWRTQFWDLEPQVDTALLNRGFHLVYIDVIDLYGNKIAVDRFNAFYGFLIKNFGLNSKTVLEGISRGGLDAYNWASENTDKVFCIYGDAPVCDIKSWPGGLGKGKGSKRDWEKCLKAYGLTALTVNDFEGIPIYNCTKLAEAKIPVLHVCGDLDTTVPIDENTYKLEKSFKEAGGVIQIIIKKGIGHHPHGLADPKPIVDFILANVE</sequence>
<dbReference type="InterPro" id="IPR029058">
    <property type="entry name" value="AB_hydrolase_fold"/>
</dbReference>
<dbReference type="Proteomes" id="UP001595818">
    <property type="component" value="Unassembled WGS sequence"/>
</dbReference>
<keyword evidence="1" id="KW-0378">Hydrolase</keyword>
<dbReference type="GO" id="GO:0016787">
    <property type="term" value="F:hydrolase activity"/>
    <property type="evidence" value="ECO:0007669"/>
    <property type="project" value="UniProtKB-KW"/>
</dbReference>
<organism evidence="1 2">
    <name type="scientific">Negadavirga shengliensis</name>
    <dbReference type="NCBI Taxonomy" id="1389218"/>
    <lineage>
        <taxon>Bacteria</taxon>
        <taxon>Pseudomonadati</taxon>
        <taxon>Bacteroidota</taxon>
        <taxon>Cytophagia</taxon>
        <taxon>Cytophagales</taxon>
        <taxon>Cyclobacteriaceae</taxon>
        <taxon>Negadavirga</taxon>
    </lineage>
</organism>
<name>A0ABV9T296_9BACT</name>
<dbReference type="SUPFAM" id="SSF53474">
    <property type="entry name" value="alpha/beta-Hydrolases"/>
    <property type="match status" value="1"/>
</dbReference>
<accession>A0ABV9T296</accession>
<evidence type="ECO:0000313" key="1">
    <source>
        <dbReference type="EMBL" id="MFC4872806.1"/>
    </source>
</evidence>
<protein>
    <submittedName>
        <fullName evidence="1">Alpha/beta hydrolase</fullName>
    </submittedName>
</protein>
<dbReference type="RefSeq" id="WP_377065386.1">
    <property type="nucleotide sequence ID" value="NZ_JBHSJJ010000007.1"/>
</dbReference>
<comment type="caution">
    <text evidence="1">The sequence shown here is derived from an EMBL/GenBank/DDBJ whole genome shotgun (WGS) entry which is preliminary data.</text>
</comment>
<keyword evidence="2" id="KW-1185">Reference proteome</keyword>
<evidence type="ECO:0000313" key="2">
    <source>
        <dbReference type="Proteomes" id="UP001595818"/>
    </source>
</evidence>
<dbReference type="EMBL" id="JBHSJJ010000007">
    <property type="protein sequence ID" value="MFC4872806.1"/>
    <property type="molecule type" value="Genomic_DNA"/>
</dbReference>
<proteinExistence type="predicted"/>
<dbReference type="Gene3D" id="3.40.50.1820">
    <property type="entry name" value="alpha/beta hydrolase"/>
    <property type="match status" value="1"/>
</dbReference>
<reference evidence="2" key="1">
    <citation type="journal article" date="2019" name="Int. J. Syst. Evol. Microbiol.">
        <title>The Global Catalogue of Microorganisms (GCM) 10K type strain sequencing project: providing services to taxonomists for standard genome sequencing and annotation.</title>
        <authorList>
            <consortium name="The Broad Institute Genomics Platform"/>
            <consortium name="The Broad Institute Genome Sequencing Center for Infectious Disease"/>
            <person name="Wu L."/>
            <person name="Ma J."/>
        </authorList>
    </citation>
    <scope>NUCLEOTIDE SEQUENCE [LARGE SCALE GENOMIC DNA]</scope>
    <source>
        <strain evidence="2">CGMCC 4.7466</strain>
    </source>
</reference>
<gene>
    <name evidence="1" type="ORF">ACFPFU_14010</name>
</gene>